<gene>
    <name evidence="1" type="ORF">ELS82_21550</name>
</gene>
<organism evidence="1 2">
    <name type="scientific">Vibrio ouci</name>
    <dbReference type="NCBI Taxonomy" id="2499078"/>
    <lineage>
        <taxon>Bacteria</taxon>
        <taxon>Pseudomonadati</taxon>
        <taxon>Pseudomonadota</taxon>
        <taxon>Gammaproteobacteria</taxon>
        <taxon>Vibrionales</taxon>
        <taxon>Vibrionaceae</taxon>
        <taxon>Vibrio</taxon>
    </lineage>
</organism>
<reference evidence="1 2" key="1">
    <citation type="submission" date="2019-01" db="EMBL/GenBank/DDBJ databases">
        <title>Vibrio BEI176 sp. nov, a marine bacterium isolated from China: eastern marignal seas.</title>
        <authorList>
            <person name="Li B."/>
        </authorList>
    </citation>
    <scope>NUCLEOTIDE SEQUENCE [LARGE SCALE GENOMIC DNA]</scope>
    <source>
        <strain evidence="1 2">BEI176</strain>
    </source>
</reference>
<evidence type="ECO:0000313" key="1">
    <source>
        <dbReference type="EMBL" id="TFH89572.1"/>
    </source>
</evidence>
<comment type="caution">
    <text evidence="1">The sequence shown here is derived from an EMBL/GenBank/DDBJ whole genome shotgun (WGS) entry which is preliminary data.</text>
</comment>
<sequence length="193" mass="21342">MNFTIVTPTTPARGADQKILFSSTITYEFPTGSDIKLESGIRWYTTEGWAMYCRSYKDGRLHKASRRPVRPGTKVSGVLSVVNDPQTGQSDLACFAIAAGYPQASVKEGPFPHVTFDFGELLFNNTNYNTGGDCRQLVDAREIRFSDIKISTRSAISTIDWQTDHDSSCQRQVVVLDNSSSHGVLAIRQNPAQ</sequence>
<name>A0A4Y8W9E8_9VIBR</name>
<accession>A0A4Y8W9E8</accession>
<dbReference type="EMBL" id="SATR01000057">
    <property type="protein sequence ID" value="TFH89572.1"/>
    <property type="molecule type" value="Genomic_DNA"/>
</dbReference>
<dbReference type="Proteomes" id="UP000297753">
    <property type="component" value="Unassembled WGS sequence"/>
</dbReference>
<dbReference type="RefSeq" id="WP_134837280.1">
    <property type="nucleotide sequence ID" value="NZ_SATR01000057.1"/>
</dbReference>
<dbReference type="AlphaFoldDB" id="A0A4Y8W9E8"/>
<keyword evidence="2" id="KW-1185">Reference proteome</keyword>
<proteinExistence type="predicted"/>
<evidence type="ECO:0000313" key="2">
    <source>
        <dbReference type="Proteomes" id="UP000297753"/>
    </source>
</evidence>
<protein>
    <submittedName>
        <fullName evidence="1">Uncharacterized protein</fullName>
    </submittedName>
</protein>